<evidence type="ECO:0000313" key="11">
    <source>
        <dbReference type="EMBL" id="KIK06828.1"/>
    </source>
</evidence>
<feature type="domain" description="GTP cyclohydrolase II" evidence="10">
    <location>
        <begin position="276"/>
        <end position="424"/>
    </location>
</feature>
<evidence type="ECO:0000256" key="1">
    <source>
        <dbReference type="ARBA" id="ARBA00005104"/>
    </source>
</evidence>
<dbReference type="AlphaFoldDB" id="A0A0C9YFH1"/>
<evidence type="ECO:0000256" key="6">
    <source>
        <dbReference type="ARBA" id="ARBA00022801"/>
    </source>
</evidence>
<dbReference type="SUPFAM" id="SSF142695">
    <property type="entry name" value="RibA-like"/>
    <property type="match status" value="1"/>
</dbReference>
<accession>A0A0C9YFH1</accession>
<evidence type="ECO:0000256" key="8">
    <source>
        <dbReference type="ARBA" id="ARBA00049295"/>
    </source>
</evidence>
<dbReference type="EMBL" id="KN838551">
    <property type="protein sequence ID" value="KIK06828.1"/>
    <property type="molecule type" value="Genomic_DNA"/>
</dbReference>
<evidence type="ECO:0000259" key="10">
    <source>
        <dbReference type="Pfam" id="PF00925"/>
    </source>
</evidence>
<dbReference type="GO" id="GO:0009231">
    <property type="term" value="P:riboflavin biosynthetic process"/>
    <property type="evidence" value="ECO:0007669"/>
    <property type="project" value="UniProtKB-KW"/>
</dbReference>
<dbReference type="GO" id="GO:0005525">
    <property type="term" value="F:GTP binding"/>
    <property type="evidence" value="ECO:0007669"/>
    <property type="project" value="UniProtKB-KW"/>
</dbReference>
<dbReference type="EC" id="3.5.4.25" evidence="3"/>
<dbReference type="InterPro" id="IPR032677">
    <property type="entry name" value="GTP_cyclohydro_II"/>
</dbReference>
<dbReference type="InterPro" id="IPR036144">
    <property type="entry name" value="RibA-like_sf"/>
</dbReference>
<reference evidence="12" key="2">
    <citation type="submission" date="2015-01" db="EMBL/GenBank/DDBJ databases">
        <title>Evolutionary Origins and Diversification of the Mycorrhizal Mutualists.</title>
        <authorList>
            <consortium name="DOE Joint Genome Institute"/>
            <consortium name="Mycorrhizal Genomics Consortium"/>
            <person name="Kohler A."/>
            <person name="Kuo A."/>
            <person name="Nagy L.G."/>
            <person name="Floudas D."/>
            <person name="Copeland A."/>
            <person name="Barry K.W."/>
            <person name="Cichocki N."/>
            <person name="Veneault-Fourrey C."/>
            <person name="LaButti K."/>
            <person name="Lindquist E.A."/>
            <person name="Lipzen A."/>
            <person name="Lundell T."/>
            <person name="Morin E."/>
            <person name="Murat C."/>
            <person name="Riley R."/>
            <person name="Ohm R."/>
            <person name="Sun H."/>
            <person name="Tunlid A."/>
            <person name="Henrissat B."/>
            <person name="Grigoriev I.V."/>
            <person name="Hibbett D.S."/>
            <person name="Martin F."/>
        </authorList>
    </citation>
    <scope>NUCLEOTIDE SEQUENCE [LARGE SCALE GENOMIC DNA]</scope>
    <source>
        <strain evidence="12">LaAM-08-1</strain>
    </source>
</reference>
<evidence type="ECO:0000313" key="12">
    <source>
        <dbReference type="Proteomes" id="UP000054477"/>
    </source>
</evidence>
<evidence type="ECO:0000256" key="5">
    <source>
        <dbReference type="ARBA" id="ARBA00022741"/>
    </source>
</evidence>
<keyword evidence="7" id="KW-0342">GTP-binding</keyword>
<evidence type="ECO:0000256" key="3">
    <source>
        <dbReference type="ARBA" id="ARBA00012762"/>
    </source>
</evidence>
<feature type="region of interest" description="Disordered" evidence="9">
    <location>
        <begin position="80"/>
        <end position="171"/>
    </location>
</feature>
<proteinExistence type="inferred from homology"/>
<gene>
    <name evidence="11" type="ORF">K443DRAFT_674113</name>
</gene>
<protein>
    <recommendedName>
        <fullName evidence="3">GTP cyclohydrolase II</fullName>
        <ecNumber evidence="3">3.5.4.25</ecNumber>
    </recommendedName>
</protein>
<dbReference type="InterPro" id="IPR000926">
    <property type="entry name" value="RibA"/>
</dbReference>
<comment type="similarity">
    <text evidence="2">Belongs to the GTP cyclohydrolase II family.</text>
</comment>
<dbReference type="PANTHER" id="PTHR21327:SF29">
    <property type="entry name" value="GTP CYCLOHYDROLASE-2"/>
    <property type="match status" value="1"/>
</dbReference>
<keyword evidence="6" id="KW-0378">Hydrolase</keyword>
<evidence type="ECO:0000256" key="9">
    <source>
        <dbReference type="SAM" id="MobiDB-lite"/>
    </source>
</evidence>
<organism evidence="11 12">
    <name type="scientific">Laccaria amethystina LaAM-08-1</name>
    <dbReference type="NCBI Taxonomy" id="1095629"/>
    <lineage>
        <taxon>Eukaryota</taxon>
        <taxon>Fungi</taxon>
        <taxon>Dikarya</taxon>
        <taxon>Basidiomycota</taxon>
        <taxon>Agaricomycotina</taxon>
        <taxon>Agaricomycetes</taxon>
        <taxon>Agaricomycetidae</taxon>
        <taxon>Agaricales</taxon>
        <taxon>Agaricineae</taxon>
        <taxon>Hydnangiaceae</taxon>
        <taxon>Laccaria</taxon>
    </lineage>
</organism>
<dbReference type="PANTHER" id="PTHR21327">
    <property type="entry name" value="GTP CYCLOHYDROLASE II-RELATED"/>
    <property type="match status" value="1"/>
</dbReference>
<dbReference type="GO" id="GO:0003935">
    <property type="term" value="F:GTP cyclohydrolase II activity"/>
    <property type="evidence" value="ECO:0007669"/>
    <property type="project" value="UniProtKB-EC"/>
</dbReference>
<dbReference type="STRING" id="1095629.A0A0C9YFH1"/>
<evidence type="ECO:0000256" key="7">
    <source>
        <dbReference type="ARBA" id="ARBA00023134"/>
    </source>
</evidence>
<evidence type="ECO:0000256" key="2">
    <source>
        <dbReference type="ARBA" id="ARBA00008131"/>
    </source>
</evidence>
<dbReference type="NCBIfam" id="NF001591">
    <property type="entry name" value="PRK00393.1"/>
    <property type="match status" value="1"/>
</dbReference>
<keyword evidence="4" id="KW-0686">Riboflavin biosynthesis</keyword>
<dbReference type="Proteomes" id="UP000054477">
    <property type="component" value="Unassembled WGS sequence"/>
</dbReference>
<feature type="compositionally biased region" description="Basic and acidic residues" evidence="9">
    <location>
        <begin position="112"/>
        <end position="121"/>
    </location>
</feature>
<name>A0A0C9YFH1_9AGAR</name>
<dbReference type="Gene3D" id="3.40.50.10990">
    <property type="entry name" value="GTP cyclohydrolase II"/>
    <property type="match status" value="1"/>
</dbReference>
<dbReference type="CDD" id="cd00641">
    <property type="entry name" value="GTP_cyclohydro2"/>
    <property type="match status" value="1"/>
</dbReference>
<keyword evidence="12" id="KW-1185">Reference proteome</keyword>
<keyword evidence="5" id="KW-0547">Nucleotide-binding</keyword>
<feature type="compositionally biased region" description="Polar residues" evidence="9">
    <location>
        <begin position="142"/>
        <end position="161"/>
    </location>
</feature>
<comment type="pathway">
    <text evidence="1">Cofactor biosynthesis; riboflavin biosynthesis.</text>
</comment>
<evidence type="ECO:0000256" key="4">
    <source>
        <dbReference type="ARBA" id="ARBA00022619"/>
    </source>
</evidence>
<dbReference type="HOGENOM" id="CLU_020273_2_4_1"/>
<dbReference type="Pfam" id="PF00925">
    <property type="entry name" value="GTP_cyclohydro2"/>
    <property type="match status" value="1"/>
</dbReference>
<sequence length="503" mass="55340">MRHHQSIDPDADAALLDILTGPTPQAAAKSFARRDAALDPLLIAAAAASGPHVTRNHYHHDFFPGVMLPKAEGSWDWTKWTGDSSSRPERKRFAYVSRQAPRRQRLQPSTAEEGKENDYPRGMDPLKPADNLPPVPKKRRSSLASPINSEGRNWSKALSSPDSPPKPDATPVEVKCMARTRIPTPHGPVFLHLYHSNRDAKEHLAIVIDPAQTSDDALAAPPIRSRSLDAVWSETETEAERIIRGAYIGRLSPTLQRPSNPSCHHSASIPVMTGVPSPLIRIHSECFTGETVGSMRCDCGEQLDEAIRQISQPIALPATSSRKSTAIPGRGAIIYLRQEGRGIGLLSKIRAYNLQDMGHDTVTANLMLGHKADERGYEIAGAILRDLGLGSDHAGLEGVRVLTNNPDKVEALQRENIRVVERVPMIPRSWQNRKPQADAKSLPGDPLSYIPRKQKEMSRASGATLIGGGTVYGEDLDKYLRTKVLRMGHMLPLWMESPETPLY</sequence>
<reference evidence="11 12" key="1">
    <citation type="submission" date="2014-04" db="EMBL/GenBank/DDBJ databases">
        <authorList>
            <consortium name="DOE Joint Genome Institute"/>
            <person name="Kuo A."/>
            <person name="Kohler A."/>
            <person name="Nagy L.G."/>
            <person name="Floudas D."/>
            <person name="Copeland A."/>
            <person name="Barry K.W."/>
            <person name="Cichocki N."/>
            <person name="Veneault-Fourrey C."/>
            <person name="LaButti K."/>
            <person name="Lindquist E.A."/>
            <person name="Lipzen A."/>
            <person name="Lundell T."/>
            <person name="Morin E."/>
            <person name="Murat C."/>
            <person name="Sun H."/>
            <person name="Tunlid A."/>
            <person name="Henrissat B."/>
            <person name="Grigoriev I.V."/>
            <person name="Hibbett D.S."/>
            <person name="Martin F."/>
            <person name="Nordberg H.P."/>
            <person name="Cantor M.N."/>
            <person name="Hua S.X."/>
        </authorList>
    </citation>
    <scope>NUCLEOTIDE SEQUENCE [LARGE SCALE GENOMIC DNA]</scope>
    <source>
        <strain evidence="11 12">LaAM-08-1</strain>
    </source>
</reference>
<comment type="catalytic activity">
    <reaction evidence="8">
        <text>GTP + 4 H2O = 2,5-diamino-6-hydroxy-4-(5-phosphoribosylamino)-pyrimidine + formate + 2 phosphate + 3 H(+)</text>
        <dbReference type="Rhea" id="RHEA:23704"/>
        <dbReference type="ChEBI" id="CHEBI:15377"/>
        <dbReference type="ChEBI" id="CHEBI:15378"/>
        <dbReference type="ChEBI" id="CHEBI:15740"/>
        <dbReference type="ChEBI" id="CHEBI:37565"/>
        <dbReference type="ChEBI" id="CHEBI:43474"/>
        <dbReference type="ChEBI" id="CHEBI:58614"/>
        <dbReference type="EC" id="3.5.4.25"/>
    </reaction>
</comment>
<dbReference type="OrthoDB" id="5569761at2759"/>